<accession>C0CY77</accession>
<evidence type="ECO:0000313" key="3">
    <source>
        <dbReference type="Proteomes" id="UP000004756"/>
    </source>
</evidence>
<organism evidence="2 3">
    <name type="scientific">[Clostridium] asparagiforme DSM 15981</name>
    <dbReference type="NCBI Taxonomy" id="518636"/>
    <lineage>
        <taxon>Bacteria</taxon>
        <taxon>Bacillati</taxon>
        <taxon>Bacillota</taxon>
        <taxon>Clostridia</taxon>
        <taxon>Lachnospirales</taxon>
        <taxon>Lachnospiraceae</taxon>
        <taxon>Enterocloster</taxon>
    </lineage>
</organism>
<name>C0CY77_9FIRM</name>
<dbReference type="Proteomes" id="UP000004756">
    <property type="component" value="Unassembled WGS sequence"/>
</dbReference>
<protein>
    <submittedName>
        <fullName evidence="2">Uncharacterized protein</fullName>
    </submittedName>
</protein>
<comment type="caution">
    <text evidence="2">The sequence shown here is derived from an EMBL/GenBank/DDBJ whole genome shotgun (WGS) entry which is preliminary data.</text>
</comment>
<evidence type="ECO:0000313" key="2">
    <source>
        <dbReference type="EMBL" id="EEG55932.1"/>
    </source>
</evidence>
<reference evidence="2 3" key="2">
    <citation type="submission" date="2009-02" db="EMBL/GenBank/DDBJ databases">
        <title>Draft genome sequence of Clostridium asparagiforme (DSM 15981).</title>
        <authorList>
            <person name="Sudarsanam P."/>
            <person name="Ley R."/>
            <person name="Guruge J."/>
            <person name="Turnbaugh P.J."/>
            <person name="Mahowald M."/>
            <person name="Liep D."/>
            <person name="Gordon J."/>
        </authorList>
    </citation>
    <scope>NUCLEOTIDE SEQUENCE [LARGE SCALE GENOMIC DNA]</scope>
    <source>
        <strain evidence="2 3">DSM 15981</strain>
    </source>
</reference>
<evidence type="ECO:0000256" key="1">
    <source>
        <dbReference type="SAM" id="MobiDB-lite"/>
    </source>
</evidence>
<proteinExistence type="predicted"/>
<sequence>MDLNPQTFSFGDVPADSGDTDTGLNGHIRKFMEDHAEGR</sequence>
<dbReference type="EMBL" id="ACCJ01000107">
    <property type="protein sequence ID" value="EEG55932.1"/>
    <property type="molecule type" value="Genomic_DNA"/>
</dbReference>
<gene>
    <name evidence="2" type="ORF">CLOSTASPAR_01953</name>
</gene>
<dbReference type="HOGENOM" id="CLU_3307067_0_0_9"/>
<reference evidence="2 3" key="1">
    <citation type="submission" date="2009-01" db="EMBL/GenBank/DDBJ databases">
        <authorList>
            <person name="Fulton L."/>
            <person name="Clifton S."/>
            <person name="Fulton B."/>
            <person name="Xu J."/>
            <person name="Minx P."/>
            <person name="Pepin K.H."/>
            <person name="Johnson M."/>
            <person name="Bhonagiri V."/>
            <person name="Nash W.E."/>
            <person name="Mardis E.R."/>
            <person name="Wilson R.K."/>
        </authorList>
    </citation>
    <scope>NUCLEOTIDE SEQUENCE [LARGE SCALE GENOMIC DNA]</scope>
    <source>
        <strain evidence="2 3">DSM 15981</strain>
    </source>
</reference>
<feature type="region of interest" description="Disordered" evidence="1">
    <location>
        <begin position="1"/>
        <end position="26"/>
    </location>
</feature>
<dbReference type="AlphaFoldDB" id="C0CY77"/>
<keyword evidence="3" id="KW-1185">Reference proteome</keyword>